<gene>
    <name evidence="1" type="ORF">D8S82_10180</name>
</gene>
<name>A0A544W3P4_9MYCO</name>
<protein>
    <submittedName>
        <fullName evidence="1">Uncharacterized protein</fullName>
    </submittedName>
</protein>
<organism evidence="1 2">
    <name type="scientific">Mycolicibacterium hodleri</name>
    <dbReference type="NCBI Taxonomy" id="49897"/>
    <lineage>
        <taxon>Bacteria</taxon>
        <taxon>Bacillati</taxon>
        <taxon>Actinomycetota</taxon>
        <taxon>Actinomycetes</taxon>
        <taxon>Mycobacteriales</taxon>
        <taxon>Mycobacteriaceae</taxon>
        <taxon>Mycolicibacterium</taxon>
    </lineage>
</organism>
<sequence length="151" mass="16114">MTPNTGVDGPANAVQRGSWRAHLAARLFAGHLDRQLAVGFVGPIGSALAVRAARLESDAERHSVARALRRAVVESRRGRPLGAPTVPVNTDNVTAAEDVIDRITLRLHSPRRVNARGMARLQRVLSDGCGPLYARAGGNLDDRLRAAFAAL</sequence>
<proteinExistence type="predicted"/>
<accession>A0A544W3P4</accession>
<dbReference type="Proteomes" id="UP000315759">
    <property type="component" value="Unassembled WGS sequence"/>
</dbReference>
<reference evidence="1 2" key="1">
    <citation type="submission" date="2018-10" db="EMBL/GenBank/DDBJ databases">
        <title>Draft genome of Mycobacterium hodleri strain B.</title>
        <authorList>
            <person name="Amande T.J."/>
            <person name="Mcgenity T.J."/>
        </authorList>
    </citation>
    <scope>NUCLEOTIDE SEQUENCE [LARGE SCALE GENOMIC DNA]</scope>
    <source>
        <strain evidence="1 2">B</strain>
    </source>
</reference>
<evidence type="ECO:0000313" key="2">
    <source>
        <dbReference type="Proteomes" id="UP000315759"/>
    </source>
</evidence>
<keyword evidence="2" id="KW-1185">Reference proteome</keyword>
<dbReference type="AlphaFoldDB" id="A0A544W3P4"/>
<comment type="caution">
    <text evidence="1">The sequence shown here is derived from an EMBL/GenBank/DDBJ whole genome shotgun (WGS) entry which is preliminary data.</text>
</comment>
<evidence type="ECO:0000313" key="1">
    <source>
        <dbReference type="EMBL" id="TQR86863.1"/>
    </source>
</evidence>
<dbReference type="EMBL" id="VIFX01000010">
    <property type="protein sequence ID" value="TQR86863.1"/>
    <property type="molecule type" value="Genomic_DNA"/>
</dbReference>